<gene>
    <name evidence="2" type="ORF">K444DRAFT_614633</name>
</gene>
<evidence type="ECO:0000313" key="3">
    <source>
        <dbReference type="Proteomes" id="UP000235371"/>
    </source>
</evidence>
<dbReference type="AlphaFoldDB" id="A0A2J6T4J5"/>
<organism evidence="2 3">
    <name type="scientific">Hyaloscypha bicolor E</name>
    <dbReference type="NCBI Taxonomy" id="1095630"/>
    <lineage>
        <taxon>Eukaryota</taxon>
        <taxon>Fungi</taxon>
        <taxon>Dikarya</taxon>
        <taxon>Ascomycota</taxon>
        <taxon>Pezizomycotina</taxon>
        <taxon>Leotiomycetes</taxon>
        <taxon>Helotiales</taxon>
        <taxon>Hyaloscyphaceae</taxon>
        <taxon>Hyaloscypha</taxon>
        <taxon>Hyaloscypha bicolor</taxon>
    </lineage>
</organism>
<name>A0A2J6T4J5_9HELO</name>
<accession>A0A2J6T4J5</accession>
<dbReference type="Proteomes" id="UP000235371">
    <property type="component" value="Unassembled WGS sequence"/>
</dbReference>
<dbReference type="EMBL" id="KZ613838">
    <property type="protein sequence ID" value="PMD57942.1"/>
    <property type="molecule type" value="Genomic_DNA"/>
</dbReference>
<feature type="signal peptide" evidence="1">
    <location>
        <begin position="1"/>
        <end position="27"/>
    </location>
</feature>
<dbReference type="OrthoDB" id="3561857at2759"/>
<reference evidence="2 3" key="1">
    <citation type="submission" date="2016-04" db="EMBL/GenBank/DDBJ databases">
        <title>A degradative enzymes factory behind the ericoid mycorrhizal symbiosis.</title>
        <authorList>
            <consortium name="DOE Joint Genome Institute"/>
            <person name="Martino E."/>
            <person name="Morin E."/>
            <person name="Grelet G."/>
            <person name="Kuo A."/>
            <person name="Kohler A."/>
            <person name="Daghino S."/>
            <person name="Barry K."/>
            <person name="Choi C."/>
            <person name="Cichocki N."/>
            <person name="Clum A."/>
            <person name="Copeland A."/>
            <person name="Hainaut M."/>
            <person name="Haridas S."/>
            <person name="Labutti K."/>
            <person name="Lindquist E."/>
            <person name="Lipzen A."/>
            <person name="Khouja H.-R."/>
            <person name="Murat C."/>
            <person name="Ohm R."/>
            <person name="Olson A."/>
            <person name="Spatafora J."/>
            <person name="Veneault-Fourrey C."/>
            <person name="Henrissat B."/>
            <person name="Grigoriev I."/>
            <person name="Martin F."/>
            <person name="Perotto S."/>
        </authorList>
    </citation>
    <scope>NUCLEOTIDE SEQUENCE [LARGE SCALE GENOMIC DNA]</scope>
    <source>
        <strain evidence="2 3">E</strain>
    </source>
</reference>
<keyword evidence="3" id="KW-1185">Reference proteome</keyword>
<evidence type="ECO:0000313" key="2">
    <source>
        <dbReference type="EMBL" id="PMD57942.1"/>
    </source>
</evidence>
<protein>
    <submittedName>
        <fullName evidence="2">Uncharacterized protein</fullName>
    </submittedName>
</protein>
<feature type="chain" id="PRO_5014334731" evidence="1">
    <location>
        <begin position="28"/>
        <end position="147"/>
    </location>
</feature>
<dbReference type="RefSeq" id="XP_024734846.1">
    <property type="nucleotide sequence ID" value="XM_024880565.1"/>
</dbReference>
<evidence type="ECO:0000256" key="1">
    <source>
        <dbReference type="SAM" id="SignalP"/>
    </source>
</evidence>
<dbReference type="GeneID" id="36588642"/>
<dbReference type="InParanoid" id="A0A2J6T4J5"/>
<keyword evidence="1" id="KW-0732">Signal</keyword>
<sequence>MAEWGFKTLFAAALLLVLGLRGVGVEGRIQLTKQPSRLAILFAGPEFSGNYFSVEGFFGSCYNVLKDGGVGSITLESGTGHCEVWGVAGCGDGGDGKDRPKTVFQATPTLIWNRRARTKDEVKREGGGVKSIRCFEKIASEGKIKLQ</sequence>
<proteinExistence type="predicted"/>